<comment type="subcellular location">
    <subcellularLocation>
        <location evidence="1">Membrane</location>
        <topology evidence="1">Multi-pass membrane protein</topology>
    </subcellularLocation>
</comment>
<keyword evidence="4 5" id="KW-0472">Membrane</keyword>
<reference evidence="8" key="1">
    <citation type="submission" date="2023-01" db="EMBL/GenBank/DDBJ databases">
        <title>The growth and conidiation of Purpureocillium lavendulum are regulated by nitrogen source and histone H3K14 acetylation.</title>
        <authorList>
            <person name="Tang P."/>
            <person name="Han J."/>
            <person name="Zhang C."/>
            <person name="Tang P."/>
            <person name="Qi F."/>
            <person name="Zhang K."/>
            <person name="Liang L."/>
        </authorList>
    </citation>
    <scope>NUCLEOTIDE SEQUENCE</scope>
    <source>
        <strain evidence="8">YMF1.00683</strain>
    </source>
</reference>
<keyword evidence="9" id="KW-1185">Reference proteome</keyword>
<dbReference type="EMBL" id="JAQHRD010000002">
    <property type="protein sequence ID" value="KAJ6444918.1"/>
    <property type="molecule type" value="Genomic_DNA"/>
</dbReference>
<dbReference type="InterPro" id="IPR033118">
    <property type="entry name" value="EXPERA"/>
</dbReference>
<dbReference type="Pfam" id="PF05241">
    <property type="entry name" value="EBP"/>
    <property type="match status" value="1"/>
</dbReference>
<dbReference type="PANTHER" id="PTHR31204:SF1">
    <property type="entry name" value="SIGMA INTRACELLULAR RECEPTOR 2"/>
    <property type="match status" value="1"/>
</dbReference>
<proteinExistence type="predicted"/>
<keyword evidence="2 5" id="KW-0812">Transmembrane</keyword>
<evidence type="ECO:0000256" key="4">
    <source>
        <dbReference type="ARBA" id="ARBA00023136"/>
    </source>
</evidence>
<evidence type="ECO:0000256" key="1">
    <source>
        <dbReference type="ARBA" id="ARBA00004141"/>
    </source>
</evidence>
<evidence type="ECO:0000256" key="3">
    <source>
        <dbReference type="ARBA" id="ARBA00022989"/>
    </source>
</evidence>
<gene>
    <name evidence="8" type="primary">TMEM97</name>
    <name evidence="8" type="ORF">O9K51_03320</name>
</gene>
<evidence type="ECO:0000259" key="7">
    <source>
        <dbReference type="PROSITE" id="PS51751"/>
    </source>
</evidence>
<name>A0AB34G1K4_9HYPO</name>
<evidence type="ECO:0000256" key="6">
    <source>
        <dbReference type="SAM" id="Phobius"/>
    </source>
</evidence>
<dbReference type="PANTHER" id="PTHR31204">
    <property type="entry name" value="SIGMA INTRACELLULAR RECEPTOR 2"/>
    <property type="match status" value="1"/>
</dbReference>
<dbReference type="AlphaFoldDB" id="A0AB34G1K4"/>
<dbReference type="GO" id="GO:0016020">
    <property type="term" value="C:membrane"/>
    <property type="evidence" value="ECO:0007669"/>
    <property type="project" value="UniProtKB-SubCell"/>
</dbReference>
<dbReference type="Proteomes" id="UP001163105">
    <property type="component" value="Unassembled WGS sequence"/>
</dbReference>
<dbReference type="PROSITE" id="PS51751">
    <property type="entry name" value="EXPERA"/>
    <property type="match status" value="1"/>
</dbReference>
<evidence type="ECO:0000313" key="8">
    <source>
        <dbReference type="EMBL" id="KAJ6444918.1"/>
    </source>
</evidence>
<dbReference type="GO" id="GO:0005783">
    <property type="term" value="C:endoplasmic reticulum"/>
    <property type="evidence" value="ECO:0007669"/>
    <property type="project" value="TreeGrafter"/>
</dbReference>
<comment type="caution">
    <text evidence="8">The sequence shown here is derived from an EMBL/GenBank/DDBJ whole genome shotgun (WGS) entry which is preliminary data.</text>
</comment>
<evidence type="ECO:0000256" key="2">
    <source>
        <dbReference type="ARBA" id="ARBA00022692"/>
    </source>
</evidence>
<feature type="transmembrane region" description="Helical" evidence="6">
    <location>
        <begin position="79"/>
        <end position="99"/>
    </location>
</feature>
<sequence>MSSSKHRRDWAYLAIIAVQLAGMVLLDLVGFYPKALYAKPAAPLHFLVTLRRFYLRTTGDPFFHASPAANHAAAWMRGFLYVELFVQLPLAAFLVYRLASRRRSRNGRDDDAAAAAAVELAALAFACLTFMGSVACCAELAAMGSRRLSPDLKSRLLYGTYLPFAIFRKQLPSVSFIVVRNLMGSAAAVMAVDMFARLHLRFRASQSQDVKAKDN</sequence>
<feature type="transmembrane region" description="Helical" evidence="6">
    <location>
        <begin position="12"/>
        <end position="32"/>
    </location>
</feature>
<dbReference type="InterPro" id="IPR051987">
    <property type="entry name" value="Sigma-2_receptor-like"/>
</dbReference>
<accession>A0AB34G1K4</accession>
<evidence type="ECO:0000256" key="5">
    <source>
        <dbReference type="PROSITE-ProRule" id="PRU01087"/>
    </source>
</evidence>
<evidence type="ECO:0000313" key="9">
    <source>
        <dbReference type="Proteomes" id="UP001163105"/>
    </source>
</evidence>
<protein>
    <submittedName>
        <fullName evidence="8">SH3 domain-containing protein</fullName>
    </submittedName>
</protein>
<feature type="transmembrane region" description="Helical" evidence="6">
    <location>
        <begin position="120"/>
        <end position="143"/>
    </location>
</feature>
<feature type="domain" description="EXPERA" evidence="7">
    <location>
        <begin position="8"/>
        <end position="172"/>
    </location>
</feature>
<keyword evidence="3 5" id="KW-1133">Transmembrane helix</keyword>
<organism evidence="8 9">
    <name type="scientific">Purpureocillium lavendulum</name>
    <dbReference type="NCBI Taxonomy" id="1247861"/>
    <lineage>
        <taxon>Eukaryota</taxon>
        <taxon>Fungi</taxon>
        <taxon>Dikarya</taxon>
        <taxon>Ascomycota</taxon>
        <taxon>Pezizomycotina</taxon>
        <taxon>Sordariomycetes</taxon>
        <taxon>Hypocreomycetidae</taxon>
        <taxon>Hypocreales</taxon>
        <taxon>Ophiocordycipitaceae</taxon>
        <taxon>Purpureocillium</taxon>
    </lineage>
</organism>